<evidence type="ECO:0000313" key="4">
    <source>
        <dbReference type="Proteomes" id="UP000308730"/>
    </source>
</evidence>
<feature type="chain" id="PRO_5020208749" evidence="2">
    <location>
        <begin position="25"/>
        <end position="63"/>
    </location>
</feature>
<keyword evidence="2" id="KW-0732">Signal</keyword>
<dbReference type="Proteomes" id="UP000308730">
    <property type="component" value="Unassembled WGS sequence"/>
</dbReference>
<feature type="signal peptide" evidence="2">
    <location>
        <begin position="1"/>
        <end position="24"/>
    </location>
</feature>
<evidence type="ECO:0000256" key="1">
    <source>
        <dbReference type="SAM" id="MobiDB-lite"/>
    </source>
</evidence>
<gene>
    <name evidence="3" type="ORF">EUX98_g7283</name>
</gene>
<sequence length="63" mass="6857">MFSSKAYLLAFTILIASFIAIVKAVPSGRDPLDRVPDSHEKIGAGSDVPPEVKHHIIPRDNDC</sequence>
<name>A0A4S4MLX8_9APHY</name>
<comment type="caution">
    <text evidence="3">The sequence shown here is derived from an EMBL/GenBank/DDBJ whole genome shotgun (WGS) entry which is preliminary data.</text>
</comment>
<feature type="region of interest" description="Disordered" evidence="1">
    <location>
        <begin position="33"/>
        <end position="54"/>
    </location>
</feature>
<protein>
    <submittedName>
        <fullName evidence="3">Uncharacterized protein</fullName>
    </submittedName>
</protein>
<evidence type="ECO:0000313" key="3">
    <source>
        <dbReference type="EMBL" id="THH26906.1"/>
    </source>
</evidence>
<reference evidence="3 4" key="1">
    <citation type="submission" date="2019-02" db="EMBL/GenBank/DDBJ databases">
        <title>Genome sequencing of the rare red list fungi Antrodiella citrinella (Flaviporus citrinellus).</title>
        <authorList>
            <person name="Buettner E."/>
            <person name="Kellner H."/>
        </authorList>
    </citation>
    <scope>NUCLEOTIDE SEQUENCE [LARGE SCALE GENOMIC DNA]</scope>
    <source>
        <strain evidence="3 4">DSM 108506</strain>
    </source>
</reference>
<organism evidence="3 4">
    <name type="scientific">Antrodiella citrinella</name>
    <dbReference type="NCBI Taxonomy" id="2447956"/>
    <lineage>
        <taxon>Eukaryota</taxon>
        <taxon>Fungi</taxon>
        <taxon>Dikarya</taxon>
        <taxon>Basidiomycota</taxon>
        <taxon>Agaricomycotina</taxon>
        <taxon>Agaricomycetes</taxon>
        <taxon>Polyporales</taxon>
        <taxon>Steccherinaceae</taxon>
        <taxon>Antrodiella</taxon>
    </lineage>
</organism>
<accession>A0A4S4MLX8</accession>
<proteinExistence type="predicted"/>
<evidence type="ECO:0000256" key="2">
    <source>
        <dbReference type="SAM" id="SignalP"/>
    </source>
</evidence>
<dbReference type="AlphaFoldDB" id="A0A4S4MLX8"/>
<dbReference type="EMBL" id="SGPM01000298">
    <property type="protein sequence ID" value="THH26906.1"/>
    <property type="molecule type" value="Genomic_DNA"/>
</dbReference>
<keyword evidence="4" id="KW-1185">Reference proteome</keyword>
<feature type="compositionally biased region" description="Basic and acidic residues" evidence="1">
    <location>
        <begin position="33"/>
        <end position="42"/>
    </location>
</feature>